<accession>A0A0J8R372</accession>
<evidence type="ECO:0000313" key="3">
    <source>
        <dbReference type="Proteomes" id="UP000054559"/>
    </source>
</evidence>
<dbReference type="AlphaFoldDB" id="A0A0J8R372"/>
<dbReference type="Proteomes" id="UP000054559">
    <property type="component" value="Unassembled WGS sequence"/>
</dbReference>
<reference evidence="3" key="1">
    <citation type="journal article" date="2010" name="Genome Res.">
        <title>Population genomic sequencing of Coccidioides fungi reveals recent hybridization and transposon control.</title>
        <authorList>
            <person name="Neafsey D.E."/>
            <person name="Barker B.M."/>
            <person name="Sharpton T.J."/>
            <person name="Stajich J.E."/>
            <person name="Park D.J."/>
            <person name="Whiston E."/>
            <person name="Hung C.-Y."/>
            <person name="McMahan C."/>
            <person name="White J."/>
            <person name="Sykes S."/>
            <person name="Heiman D."/>
            <person name="Young S."/>
            <person name="Zeng Q."/>
            <person name="Abouelleil A."/>
            <person name="Aftuck L."/>
            <person name="Bessette D."/>
            <person name="Brown A."/>
            <person name="FitzGerald M."/>
            <person name="Lui A."/>
            <person name="Macdonald J.P."/>
            <person name="Priest M."/>
            <person name="Orbach M.J."/>
            <person name="Galgiani J.N."/>
            <person name="Kirkland T.N."/>
            <person name="Cole G.T."/>
            <person name="Birren B.W."/>
            <person name="Henn M.R."/>
            <person name="Taylor J.W."/>
            <person name="Rounsley S.D."/>
        </authorList>
    </citation>
    <scope>NUCLEOTIDE SEQUENCE [LARGE SCALE GENOMIC DNA]</scope>
    <source>
        <strain evidence="3">RMSCC 3703</strain>
    </source>
</reference>
<feature type="region of interest" description="Disordered" evidence="1">
    <location>
        <begin position="1"/>
        <end position="34"/>
    </location>
</feature>
<gene>
    <name evidence="2" type="ORF">CISG_02022</name>
</gene>
<evidence type="ECO:0000313" key="2">
    <source>
        <dbReference type="EMBL" id="KMU79604.1"/>
    </source>
</evidence>
<organism evidence="2 3">
    <name type="scientific">Coccidioides immitis RMSCC 3703</name>
    <dbReference type="NCBI Taxonomy" id="454286"/>
    <lineage>
        <taxon>Eukaryota</taxon>
        <taxon>Fungi</taxon>
        <taxon>Dikarya</taxon>
        <taxon>Ascomycota</taxon>
        <taxon>Pezizomycotina</taxon>
        <taxon>Eurotiomycetes</taxon>
        <taxon>Eurotiomycetidae</taxon>
        <taxon>Onygenales</taxon>
        <taxon>Onygenaceae</taxon>
        <taxon>Coccidioides</taxon>
    </lineage>
</organism>
<name>A0A0J8R372_COCIT</name>
<evidence type="ECO:0000256" key="1">
    <source>
        <dbReference type="SAM" id="MobiDB-lite"/>
    </source>
</evidence>
<feature type="compositionally biased region" description="Basic and acidic residues" evidence="1">
    <location>
        <begin position="17"/>
        <end position="26"/>
    </location>
</feature>
<dbReference type="EMBL" id="DS268123">
    <property type="protein sequence ID" value="KMU79604.1"/>
    <property type="molecule type" value="Genomic_DNA"/>
</dbReference>
<sequence length="104" mass="11930">MSEPERPRNIKRQGGLDCKKDNHNTEHINSIGPRMKHGEVRLRRFRLYSENLSGHSPSIRVRKVNNLRSFRTHRCGKKSTGKPSIERPGVCSSGQEEGARRALR</sequence>
<proteinExistence type="predicted"/>
<feature type="region of interest" description="Disordered" evidence="1">
    <location>
        <begin position="72"/>
        <end position="104"/>
    </location>
</feature>
<protein>
    <submittedName>
        <fullName evidence="2">Uncharacterized protein</fullName>
    </submittedName>
</protein>